<reference evidence="2 3" key="1">
    <citation type="journal article" date="2023" name="Microbiol. Resour. Announc.">
        <title>Complete Genome Sequence of Mycobacterium wuenschmanii, a novel Nontuberculous Mycobacterium Isolated from a captive population of Amazon Milk Frogs.</title>
        <authorList>
            <person name="Hicks J."/>
            <person name="Zeineldin M."/>
            <person name="Ward H."/>
            <person name="Wuenschmann A."/>
            <person name="Camp P."/>
            <person name="Farrell D."/>
            <person name="Lehman K."/>
            <person name="Thacker T."/>
            <person name="Cuthbert E."/>
        </authorList>
    </citation>
    <scope>NUCLEOTIDE SEQUENCE [LARGE SCALE GENOMIC DNA]</scope>
    <source>
        <strain evidence="2 3">Wuenschmanii</strain>
    </source>
</reference>
<feature type="region of interest" description="Disordered" evidence="1">
    <location>
        <begin position="41"/>
        <end position="92"/>
    </location>
</feature>
<dbReference type="RefSeq" id="WP_285191206.1">
    <property type="nucleotide sequence ID" value="NZ_CP126981.1"/>
</dbReference>
<organism evidence="2 3">
    <name type="scientific">Candidatus Mycobacterium wuenschmannii</name>
    <dbReference type="NCBI Taxonomy" id="3027808"/>
    <lineage>
        <taxon>Bacteria</taxon>
        <taxon>Bacillati</taxon>
        <taxon>Actinomycetota</taxon>
        <taxon>Actinomycetes</taxon>
        <taxon>Mycobacteriales</taxon>
        <taxon>Mycobacteriaceae</taxon>
        <taxon>Mycobacterium</taxon>
    </lineage>
</organism>
<protein>
    <submittedName>
        <fullName evidence="2">Rv1535 domain-containing protein</fullName>
    </submittedName>
</protein>
<keyword evidence="3" id="KW-1185">Reference proteome</keyword>
<evidence type="ECO:0000313" key="3">
    <source>
        <dbReference type="Proteomes" id="UP001236585"/>
    </source>
</evidence>
<evidence type="ECO:0000313" key="2">
    <source>
        <dbReference type="EMBL" id="WIM90433.1"/>
    </source>
</evidence>
<accession>A0ABY8W3F2</accession>
<evidence type="ECO:0000256" key="1">
    <source>
        <dbReference type="SAM" id="MobiDB-lite"/>
    </source>
</evidence>
<dbReference type="EMBL" id="CP126981">
    <property type="protein sequence ID" value="WIM90433.1"/>
    <property type="molecule type" value="Genomic_DNA"/>
</dbReference>
<dbReference type="NCBIfam" id="NF040653">
    <property type="entry name" value="Rv1535_dom"/>
    <property type="match status" value="1"/>
</dbReference>
<sequence>MSTTDSLADPLGGAVAGLLTVPLTQLYAVLWRLGAVEIVATRSESTDRPPAPRASYLRTHGSRRPPRRSQPQLSPAPAPKRSGRAEYSQAIG</sequence>
<name>A0ABY8W3F2_9MYCO</name>
<dbReference type="Proteomes" id="UP001236585">
    <property type="component" value="Chromosome"/>
</dbReference>
<proteinExistence type="predicted"/>
<gene>
    <name evidence="2" type="ORF">PT015_20640</name>
</gene>